<dbReference type="Gene3D" id="1.25.10.10">
    <property type="entry name" value="Leucine-rich Repeat Variant"/>
    <property type="match status" value="1"/>
</dbReference>
<feature type="domain" description="Pre-rRNA-processing protein Ipi1 N-terminal" evidence="4">
    <location>
        <begin position="192"/>
        <end position="252"/>
    </location>
</feature>
<dbReference type="GO" id="GO:0071339">
    <property type="term" value="C:MLL1 complex"/>
    <property type="evidence" value="ECO:0007669"/>
    <property type="project" value="TreeGrafter"/>
</dbReference>
<dbReference type="InterPro" id="IPR016024">
    <property type="entry name" value="ARM-type_fold"/>
</dbReference>
<proteinExistence type="inferred from homology"/>
<dbReference type="PANTHER" id="PTHR16056:SF2">
    <property type="entry name" value="TESTIS-EXPRESSED PROTEIN 10"/>
    <property type="match status" value="1"/>
</dbReference>
<keyword evidence="6" id="KW-1185">Reference proteome</keyword>
<dbReference type="AlphaFoldDB" id="A0A8R1DQR3"/>
<reference evidence="5" key="2">
    <citation type="submission" date="2022-06" db="UniProtKB">
        <authorList>
            <consortium name="EnsemblMetazoa"/>
        </authorList>
    </citation>
    <scope>IDENTIFICATION</scope>
    <source>
        <strain evidence="5">DF5081</strain>
    </source>
</reference>
<name>A0A8R1DQR3_CAEJA</name>
<dbReference type="EnsemblMetazoa" id="CJA09607a.1">
    <property type="protein sequence ID" value="CJA09607a.1"/>
    <property type="gene ID" value="WBGene00128812"/>
</dbReference>
<evidence type="ECO:0000256" key="3">
    <source>
        <dbReference type="ARBA" id="ARBA00023242"/>
    </source>
</evidence>
<dbReference type="FunFam" id="1.25.10.10:FF:001318">
    <property type="entry name" value="Protein CBG13183"/>
    <property type="match status" value="1"/>
</dbReference>
<organism evidence="5 6">
    <name type="scientific">Caenorhabditis japonica</name>
    <dbReference type="NCBI Taxonomy" id="281687"/>
    <lineage>
        <taxon>Eukaryota</taxon>
        <taxon>Metazoa</taxon>
        <taxon>Ecdysozoa</taxon>
        <taxon>Nematoda</taxon>
        <taxon>Chromadorea</taxon>
        <taxon>Rhabditida</taxon>
        <taxon>Rhabditina</taxon>
        <taxon>Rhabditomorpha</taxon>
        <taxon>Rhabditoidea</taxon>
        <taxon>Rhabditidae</taxon>
        <taxon>Peloderinae</taxon>
        <taxon>Caenorhabditis</taxon>
    </lineage>
</organism>
<evidence type="ECO:0000259" key="4">
    <source>
        <dbReference type="Pfam" id="PF12333"/>
    </source>
</evidence>
<evidence type="ECO:0000313" key="5">
    <source>
        <dbReference type="EnsemblMetazoa" id="CJA09607a.1"/>
    </source>
</evidence>
<comment type="similarity">
    <text evidence="2">Belongs to the IPI1/TEX10 family.</text>
</comment>
<dbReference type="Pfam" id="PF12333">
    <property type="entry name" value="Ipi1_N"/>
    <property type="match status" value="1"/>
</dbReference>
<sequence length="398" mass="44743">MFASDLSFANHITTIICRAQARVNIIFNILRHSTFDVVVKCYTIYIRPILEYATMVTKKKARKNEDFKKVKLKVGKKLKKTTTTDTTIKAKRVVLATQLEEKQESDDNPLSFRGLTLDELCKQMGHFNSKVKQNAIQGLKQILTSRPDLVNIHLRSLVPCVAVHVSNATLEGPTRQNLLNLYRILCTASTEAMSAHITLFLAHVLRALTNIVLDVRHLALSTLSILLDRYPSLCRNHADLFPCFINYLASSKRLAWNKPGLIDTIIDFINVYDTNRQRKVSISSVEINFEEGKVEGKNLDLRKIFVQNSLASPFDFGVVSSSKSQVVSPFELPEALLNLSNVLAPIISNIVLEDTGGQFMPQGVKLIEAIVRGAENQPNEFLMKDFKPNDVSSMQSIR</sequence>
<evidence type="ECO:0000256" key="2">
    <source>
        <dbReference type="ARBA" id="ARBA00006427"/>
    </source>
</evidence>
<reference evidence="6" key="1">
    <citation type="submission" date="2010-08" db="EMBL/GenBank/DDBJ databases">
        <authorList>
            <consortium name="Caenorhabditis japonica Sequencing Consortium"/>
            <person name="Wilson R.K."/>
        </authorList>
    </citation>
    <scope>NUCLEOTIDE SEQUENCE [LARGE SCALE GENOMIC DNA]</scope>
    <source>
        <strain evidence="6">DF5081</strain>
    </source>
</reference>
<keyword evidence="3" id="KW-0539">Nucleus</keyword>
<comment type="subcellular location">
    <subcellularLocation>
        <location evidence="1">Nucleus</location>
    </subcellularLocation>
</comment>
<dbReference type="SUPFAM" id="SSF48371">
    <property type="entry name" value="ARM repeat"/>
    <property type="match status" value="1"/>
</dbReference>
<dbReference type="InterPro" id="IPR024679">
    <property type="entry name" value="Ipi1_N"/>
</dbReference>
<evidence type="ECO:0000313" key="6">
    <source>
        <dbReference type="Proteomes" id="UP000005237"/>
    </source>
</evidence>
<protein>
    <submittedName>
        <fullName evidence="5">Ipi1_N domain-containing protein</fullName>
    </submittedName>
</protein>
<dbReference type="InterPro" id="IPR011989">
    <property type="entry name" value="ARM-like"/>
</dbReference>
<evidence type="ECO:0000256" key="1">
    <source>
        <dbReference type="ARBA" id="ARBA00004123"/>
    </source>
</evidence>
<dbReference type="Proteomes" id="UP000005237">
    <property type="component" value="Unassembled WGS sequence"/>
</dbReference>
<accession>A0A8R1DQR3</accession>
<dbReference type="PANTHER" id="PTHR16056">
    <property type="entry name" value="REGULATOR OF MICROTUBULE DYNAMICS PROTEIN"/>
    <property type="match status" value="1"/>
</dbReference>